<gene>
    <name evidence="9" type="ORF">CG003_00915</name>
</gene>
<reference evidence="9 10" key="1">
    <citation type="submission" date="2017-07" db="EMBL/GenBank/DDBJ databases">
        <title>Comparative genomic analysis of Mesoplasma florum.</title>
        <authorList>
            <person name="Baby V."/>
            <person name="Lachance J.-C."/>
            <person name="Gagnon J."/>
            <person name="Lucier J.-F."/>
            <person name="Matteau D."/>
            <person name="Knight T.F."/>
            <person name="Rodrigue S."/>
        </authorList>
    </citation>
    <scope>NUCLEOTIDE SEQUENCE [LARGE SCALE GENOMIC DNA]</scope>
    <source>
        <strain evidence="9 10">CnuA-2</strain>
    </source>
</reference>
<dbReference type="Proteomes" id="UP000239216">
    <property type="component" value="Chromosome"/>
</dbReference>
<dbReference type="GO" id="GO:0055085">
    <property type="term" value="P:transmembrane transport"/>
    <property type="evidence" value="ECO:0007669"/>
    <property type="project" value="InterPro"/>
</dbReference>
<keyword evidence="3" id="KW-1003">Cell membrane</keyword>
<comment type="similarity">
    <text evidence="7">Belongs to the binding-protein-dependent transport system permease family.</text>
</comment>
<keyword evidence="5 7" id="KW-1133">Transmembrane helix</keyword>
<name>A0A2R3P6V2_MESFO</name>
<dbReference type="EMBL" id="CP022513">
    <property type="protein sequence ID" value="AVN64230.1"/>
    <property type="molecule type" value="Genomic_DNA"/>
</dbReference>
<dbReference type="InterPro" id="IPR035906">
    <property type="entry name" value="MetI-like_sf"/>
</dbReference>
<protein>
    <submittedName>
        <fullName evidence="9">ABC transporter permease</fullName>
    </submittedName>
</protein>
<feature type="transmembrane region" description="Helical" evidence="7">
    <location>
        <begin position="229"/>
        <end position="247"/>
    </location>
</feature>
<feature type="transmembrane region" description="Helical" evidence="7">
    <location>
        <begin position="329"/>
        <end position="348"/>
    </location>
</feature>
<accession>A0A2R3P6V2</accession>
<evidence type="ECO:0000256" key="4">
    <source>
        <dbReference type="ARBA" id="ARBA00022692"/>
    </source>
</evidence>
<keyword evidence="4 7" id="KW-0812">Transmembrane</keyword>
<evidence type="ECO:0000256" key="1">
    <source>
        <dbReference type="ARBA" id="ARBA00004651"/>
    </source>
</evidence>
<proteinExistence type="inferred from homology"/>
<dbReference type="RefSeq" id="WP_051612884.1">
    <property type="nucleotide sequence ID" value="NZ_CP022513.1"/>
</dbReference>
<dbReference type="Gene3D" id="1.10.3720.10">
    <property type="entry name" value="MetI-like"/>
    <property type="match status" value="1"/>
</dbReference>
<sequence>MEKKEKLGIEELIESVSETVTSSKREKNIFVKSKFYMNNLLEIFYEFKKRYPLLFYSIKRIFFALITMYAAVIVIYCMISFIVKDETYLMDISGMFAKLGIQIGDDKYNTILGTRKKMLGVDGTLLHQILIYLRNITPFIPKTIQTNPTLTETGEIISTPVTKMFYLGLILSGNIKPVRTPVTEVFSSTMGVSFILGTVATILAYLIGIPLGIYAAIKKDKPQDSLINGISLVIIALPSLVLIKILYEISLKMGGSTQWQLGGIGTKMFPVIGLLLFITPGITITTRRFVVDEMTADYRKFALSKGLDEKYIFFVHVFRNAFIRMVRSIPAVFIASVFGSSLLIERTWNIQGMSNVVINAISASDIFLIMGVVVLSAFASIVSILAGDLLLAILDPRVKLS</sequence>
<evidence type="ECO:0000313" key="10">
    <source>
        <dbReference type="Proteomes" id="UP000239216"/>
    </source>
</evidence>
<dbReference type="Pfam" id="PF00528">
    <property type="entry name" value="BPD_transp_1"/>
    <property type="match status" value="1"/>
</dbReference>
<comment type="subcellular location">
    <subcellularLocation>
        <location evidence="1 7">Cell membrane</location>
        <topology evidence="1 7">Multi-pass membrane protein</topology>
    </subcellularLocation>
</comment>
<dbReference type="GO" id="GO:0005886">
    <property type="term" value="C:plasma membrane"/>
    <property type="evidence" value="ECO:0007669"/>
    <property type="project" value="UniProtKB-SubCell"/>
</dbReference>
<evidence type="ECO:0000256" key="5">
    <source>
        <dbReference type="ARBA" id="ARBA00022989"/>
    </source>
</evidence>
<dbReference type="NCBIfam" id="NF043081">
    <property type="entry name" value="MMSYN1_0165"/>
    <property type="match status" value="1"/>
</dbReference>
<evidence type="ECO:0000256" key="6">
    <source>
        <dbReference type="ARBA" id="ARBA00023136"/>
    </source>
</evidence>
<dbReference type="PANTHER" id="PTHR30465">
    <property type="entry name" value="INNER MEMBRANE ABC TRANSPORTER"/>
    <property type="match status" value="1"/>
</dbReference>
<evidence type="ECO:0000256" key="7">
    <source>
        <dbReference type="RuleBase" id="RU363032"/>
    </source>
</evidence>
<feature type="transmembrane region" description="Helical" evidence="7">
    <location>
        <begin position="368"/>
        <end position="394"/>
    </location>
</feature>
<feature type="domain" description="ABC transmembrane type-1" evidence="8">
    <location>
        <begin position="190"/>
        <end position="391"/>
    </location>
</feature>
<dbReference type="CDD" id="cd06261">
    <property type="entry name" value="TM_PBP2"/>
    <property type="match status" value="1"/>
</dbReference>
<dbReference type="InterPro" id="IPR000515">
    <property type="entry name" value="MetI-like"/>
</dbReference>
<dbReference type="PROSITE" id="PS50928">
    <property type="entry name" value="ABC_TM1"/>
    <property type="match status" value="1"/>
</dbReference>
<dbReference type="AlphaFoldDB" id="A0A2R3P6V2"/>
<evidence type="ECO:0000259" key="8">
    <source>
        <dbReference type="PROSITE" id="PS50928"/>
    </source>
</evidence>
<keyword evidence="6 7" id="KW-0472">Membrane</keyword>
<dbReference type="PANTHER" id="PTHR30465:SF0">
    <property type="entry name" value="OLIGOPEPTIDE TRANSPORT SYSTEM PERMEASE PROTEIN APPB"/>
    <property type="match status" value="1"/>
</dbReference>
<dbReference type="SUPFAM" id="SSF161098">
    <property type="entry name" value="MetI-like"/>
    <property type="match status" value="1"/>
</dbReference>
<feature type="transmembrane region" description="Helical" evidence="7">
    <location>
        <begin position="194"/>
        <end position="217"/>
    </location>
</feature>
<keyword evidence="2 7" id="KW-0813">Transport</keyword>
<feature type="transmembrane region" description="Helical" evidence="7">
    <location>
        <begin position="61"/>
        <end position="83"/>
    </location>
</feature>
<evidence type="ECO:0000313" key="9">
    <source>
        <dbReference type="EMBL" id="AVN64230.1"/>
    </source>
</evidence>
<organism evidence="9 10">
    <name type="scientific">Mesoplasma florum</name>
    <name type="common">Acholeplasma florum</name>
    <dbReference type="NCBI Taxonomy" id="2151"/>
    <lineage>
        <taxon>Bacteria</taxon>
        <taxon>Bacillati</taxon>
        <taxon>Mycoplasmatota</taxon>
        <taxon>Mollicutes</taxon>
        <taxon>Entomoplasmatales</taxon>
        <taxon>Entomoplasmataceae</taxon>
        <taxon>Mesoplasma</taxon>
    </lineage>
</organism>
<evidence type="ECO:0000256" key="2">
    <source>
        <dbReference type="ARBA" id="ARBA00022448"/>
    </source>
</evidence>
<evidence type="ECO:0000256" key="3">
    <source>
        <dbReference type="ARBA" id="ARBA00022475"/>
    </source>
</evidence>